<dbReference type="AlphaFoldDB" id="A0AAV7NHC6"/>
<reference evidence="1" key="1">
    <citation type="journal article" date="2022" name="bioRxiv">
        <title>Sequencing and chromosome-scale assembly of the giantPleurodeles waltlgenome.</title>
        <authorList>
            <person name="Brown T."/>
            <person name="Elewa A."/>
            <person name="Iarovenko S."/>
            <person name="Subramanian E."/>
            <person name="Araus A.J."/>
            <person name="Petzold A."/>
            <person name="Susuki M."/>
            <person name="Suzuki K.-i.T."/>
            <person name="Hayashi T."/>
            <person name="Toyoda A."/>
            <person name="Oliveira C."/>
            <person name="Osipova E."/>
            <person name="Leigh N.D."/>
            <person name="Simon A."/>
            <person name="Yun M.H."/>
        </authorList>
    </citation>
    <scope>NUCLEOTIDE SEQUENCE</scope>
    <source>
        <strain evidence="1">20211129_DDA</strain>
        <tissue evidence="1">Liver</tissue>
    </source>
</reference>
<dbReference type="PANTHER" id="PTHR35558:SF1">
    <property type="entry name" value="ENDONUCLEASE_EXONUCLEASE_PHOSPHATASE DOMAIN-CONTAINING PROTEIN"/>
    <property type="match status" value="1"/>
</dbReference>
<name>A0AAV7NHC6_PLEWA</name>
<protein>
    <submittedName>
        <fullName evidence="1">Uncharacterized protein</fullName>
    </submittedName>
</protein>
<proteinExistence type="predicted"/>
<organism evidence="1 2">
    <name type="scientific">Pleurodeles waltl</name>
    <name type="common">Iberian ribbed newt</name>
    <dbReference type="NCBI Taxonomy" id="8319"/>
    <lineage>
        <taxon>Eukaryota</taxon>
        <taxon>Metazoa</taxon>
        <taxon>Chordata</taxon>
        <taxon>Craniata</taxon>
        <taxon>Vertebrata</taxon>
        <taxon>Euteleostomi</taxon>
        <taxon>Amphibia</taxon>
        <taxon>Batrachia</taxon>
        <taxon>Caudata</taxon>
        <taxon>Salamandroidea</taxon>
        <taxon>Salamandridae</taxon>
        <taxon>Pleurodelinae</taxon>
        <taxon>Pleurodeles</taxon>
    </lineage>
</organism>
<comment type="caution">
    <text evidence="1">The sequence shown here is derived from an EMBL/GenBank/DDBJ whole genome shotgun (WGS) entry which is preliminary data.</text>
</comment>
<gene>
    <name evidence="1" type="ORF">NDU88_003174</name>
</gene>
<evidence type="ECO:0000313" key="1">
    <source>
        <dbReference type="EMBL" id="KAJ1114944.1"/>
    </source>
</evidence>
<dbReference type="EMBL" id="JANPWB010000012">
    <property type="protein sequence ID" value="KAJ1114944.1"/>
    <property type="molecule type" value="Genomic_DNA"/>
</dbReference>
<keyword evidence="2" id="KW-1185">Reference proteome</keyword>
<dbReference type="PANTHER" id="PTHR35558">
    <property type="entry name" value="SGNH_HYDRO DOMAIN-CONTAINING PROTEIN"/>
    <property type="match status" value="1"/>
</dbReference>
<accession>A0AAV7NHC6</accession>
<dbReference type="Proteomes" id="UP001066276">
    <property type="component" value="Chromosome 8"/>
</dbReference>
<evidence type="ECO:0000313" key="2">
    <source>
        <dbReference type="Proteomes" id="UP001066276"/>
    </source>
</evidence>
<sequence length="240" mass="27050">MFLSIQVTTASPCVNPALGSQSRDTPVEKEQGKFTEQSASAAKALTSAEGTGLDTLLSRPGKLAAHVAPDIKEKIWKGEFVDIFSLIRAKRINVETKDKEPKVSSSSAKKPKIEESITNWLFGFNVFMSVMLERKPETGIAMICYANKILKAHHMYGGNAWLEYDRDFRWAKVEDPAIGWDQTEVNVWLECVNNKLPSKQAFRAQYTNDKKGSCWAFNRKPSHGVWLKYTFLVFGDLYTC</sequence>